<dbReference type="Proteomes" id="UP001179121">
    <property type="component" value="Chromosome"/>
</dbReference>
<evidence type="ECO:0008006" key="3">
    <source>
        <dbReference type="Google" id="ProtNLM"/>
    </source>
</evidence>
<dbReference type="Pfam" id="PF04368">
    <property type="entry name" value="DUF507"/>
    <property type="match status" value="1"/>
</dbReference>
<dbReference type="KEGG" id="nti:DNFV4_01950"/>
<reference evidence="1" key="1">
    <citation type="submission" date="2022-10" db="EMBL/GenBank/DDBJ databases">
        <authorList>
            <person name="Koch H."/>
        </authorList>
    </citation>
    <scope>NUCLEOTIDE SEQUENCE</scope>
    <source>
        <strain evidence="1">DNF</strain>
    </source>
</reference>
<evidence type="ECO:0000313" key="1">
    <source>
        <dbReference type="EMBL" id="CAI4031530.1"/>
    </source>
</evidence>
<dbReference type="AlphaFoldDB" id="A0AA86T4J4"/>
<proteinExistence type="predicted"/>
<sequence>MLSDDKISHLSHVILASLKRTPAATLDGDEAKVLRLIKWVLASELEQEAAIDRTVRQRLASYARPLVEGTQEWDVLYRKFSEEELRRRIGTR</sequence>
<dbReference type="EMBL" id="OX365700">
    <property type="protein sequence ID" value="CAI4031530.1"/>
    <property type="molecule type" value="Genomic_DNA"/>
</dbReference>
<dbReference type="InterPro" id="IPR007463">
    <property type="entry name" value="DUF507"/>
</dbReference>
<name>A0AA86T4J4_9BACT</name>
<evidence type="ECO:0000313" key="2">
    <source>
        <dbReference type="Proteomes" id="UP001179121"/>
    </source>
</evidence>
<dbReference type="RefSeq" id="WP_289268440.1">
    <property type="nucleotide sequence ID" value="NZ_OX365700.1"/>
</dbReference>
<accession>A0AA86T4J4</accession>
<protein>
    <recommendedName>
        <fullName evidence="3">DUF507 domain-containing protein</fullName>
    </recommendedName>
</protein>
<organism evidence="1 2">
    <name type="scientific">Nitrospira tepida</name>
    <dbReference type="NCBI Taxonomy" id="2973512"/>
    <lineage>
        <taxon>Bacteria</taxon>
        <taxon>Pseudomonadati</taxon>
        <taxon>Nitrospirota</taxon>
        <taxon>Nitrospiria</taxon>
        <taxon>Nitrospirales</taxon>
        <taxon>Nitrospiraceae</taxon>
        <taxon>Nitrospira</taxon>
    </lineage>
</organism>
<gene>
    <name evidence="1" type="ORF">DNFV4_01950</name>
</gene>
<keyword evidence="2" id="KW-1185">Reference proteome</keyword>